<proteinExistence type="predicted"/>
<sequence length="149" mass="16438">MAVFLYQRKRRPSSLDVAAHPSKIASKPLLHPAISSFPIPRSFLTLFVRQSFHALRQSQKFLVFKACDELFFFSPNVVKNSEDSRQTIKYPIVNAHLVKATDTSTQSGIPVISEWSEVKGSILVPPVGLGVGLVSVVNVRNPTQPGVPE</sequence>
<evidence type="ECO:0000313" key="2">
    <source>
        <dbReference type="Proteomes" id="UP000499080"/>
    </source>
</evidence>
<dbReference type="EMBL" id="BGPR01000520">
    <property type="protein sequence ID" value="GBM24518.1"/>
    <property type="molecule type" value="Genomic_DNA"/>
</dbReference>
<protein>
    <submittedName>
        <fullName evidence="1">Uncharacterized protein</fullName>
    </submittedName>
</protein>
<dbReference type="Proteomes" id="UP000499080">
    <property type="component" value="Unassembled WGS sequence"/>
</dbReference>
<gene>
    <name evidence="1" type="ORF">AVEN_254029_1</name>
</gene>
<accession>A0A4Y2E929</accession>
<organism evidence="1 2">
    <name type="scientific">Araneus ventricosus</name>
    <name type="common">Orbweaver spider</name>
    <name type="synonym">Epeira ventricosa</name>
    <dbReference type="NCBI Taxonomy" id="182803"/>
    <lineage>
        <taxon>Eukaryota</taxon>
        <taxon>Metazoa</taxon>
        <taxon>Ecdysozoa</taxon>
        <taxon>Arthropoda</taxon>
        <taxon>Chelicerata</taxon>
        <taxon>Arachnida</taxon>
        <taxon>Araneae</taxon>
        <taxon>Araneomorphae</taxon>
        <taxon>Entelegynae</taxon>
        <taxon>Araneoidea</taxon>
        <taxon>Araneidae</taxon>
        <taxon>Araneus</taxon>
    </lineage>
</organism>
<dbReference type="AlphaFoldDB" id="A0A4Y2E929"/>
<comment type="caution">
    <text evidence="1">The sequence shown here is derived from an EMBL/GenBank/DDBJ whole genome shotgun (WGS) entry which is preliminary data.</text>
</comment>
<reference evidence="1 2" key="1">
    <citation type="journal article" date="2019" name="Sci. Rep.">
        <title>Orb-weaving spider Araneus ventricosus genome elucidates the spidroin gene catalogue.</title>
        <authorList>
            <person name="Kono N."/>
            <person name="Nakamura H."/>
            <person name="Ohtoshi R."/>
            <person name="Moran D.A.P."/>
            <person name="Shinohara A."/>
            <person name="Yoshida Y."/>
            <person name="Fujiwara M."/>
            <person name="Mori M."/>
            <person name="Tomita M."/>
            <person name="Arakawa K."/>
        </authorList>
    </citation>
    <scope>NUCLEOTIDE SEQUENCE [LARGE SCALE GENOMIC DNA]</scope>
</reference>
<name>A0A4Y2E929_ARAVE</name>
<keyword evidence="2" id="KW-1185">Reference proteome</keyword>
<evidence type="ECO:0000313" key="1">
    <source>
        <dbReference type="EMBL" id="GBM24518.1"/>
    </source>
</evidence>